<feature type="domain" description="GGDEF" evidence="7">
    <location>
        <begin position="425"/>
        <end position="558"/>
    </location>
</feature>
<feature type="transmembrane region" description="Helical" evidence="3">
    <location>
        <begin position="63"/>
        <end position="82"/>
    </location>
</feature>
<reference evidence="8 9" key="1">
    <citation type="submission" date="2018-05" db="EMBL/GenBank/DDBJ databases">
        <title>Genomic Encyclopedia of Type Strains, Phase IV (KMG-IV): sequencing the most valuable type-strain genomes for metagenomic binning, comparative biology and taxonomic classification.</title>
        <authorList>
            <person name="Goeker M."/>
        </authorList>
    </citation>
    <scope>NUCLEOTIDE SEQUENCE [LARGE SCALE GENOMIC DNA]</scope>
    <source>
        <strain evidence="8 9">DSM 23606</strain>
    </source>
</reference>
<dbReference type="GO" id="GO:0006355">
    <property type="term" value="P:regulation of DNA-templated transcription"/>
    <property type="evidence" value="ECO:0007669"/>
    <property type="project" value="InterPro"/>
</dbReference>
<sequence length="820" mass="88683">MAETSSPGGPELSPAVSSRARRVAVRICLLYLLAAAAWILFSGMLADWLVAERWRSAVELYKGWLFVAITAVLLYGLIRTNFSRADRAERRVRQVSALYAALSQTNQAIVHLGSREALFTEVCRIVVEHGGFRLAWIGACGEPGVDVFPQCCFGEAAAYLRGSVISWRADHPYGQGPGGEALRSGQHQIDNDLPGRFGCLGLAERCQQAEHYGLLAAGAFVVREGGAPAWLLVVYAGERNYFDVERLRLLDEMADDIGFALDRIRIEERLRLSARVFESSSEGIFITDAARRIVTVNAAYTTITGYTANEVLGHEQELPRAGVQDDAFIAALETELAAQGAWQGEIWLRQRDGTLFPAWLSLNAVRGADGQPSHFVAVFSDLSERKAAEAHIRHLAQHDLLTGLPNRALLEDRVQQALATAARHGVVGVLCVNLDRFKPINDALGHTAGDLLLRAVAVRLGEVLRGADTLARLSADEFGVLLPRLGEAAEAGLVGAKLLTALAQPLVIDGQELRCTASIGIAVHPLDGCDVASLLRHADLAMQHAKRAGRGSCQFFSADMNAPFAARLWLENQLSQALERGELHLAYQPQVELRSGRIVGAEALLRWTHPQRGAIAPADFIPLAEETGLILPIGEWVLREACRQAATWRAAGLPPLMMAVNLSARQLRSANLLERIDAALQASGLPPEQLELELTETSLMDDAEAARELLGALRARGIGVAIDDFGTGYSSLAYLKRFPLARLKIDRSFVCGLPDDGNDVAITRAIVALAHSLGLELIAEGVESAAQREWLLALGCGGGQGYLFARPLSAEAFAHRLAAD</sequence>
<dbReference type="InterPro" id="IPR000014">
    <property type="entry name" value="PAS"/>
</dbReference>
<dbReference type="OrthoDB" id="7053140at2"/>
<feature type="domain" description="EAL" evidence="6">
    <location>
        <begin position="567"/>
        <end position="820"/>
    </location>
</feature>
<name>A0A317MS51_9GAMM</name>
<dbReference type="InterPro" id="IPR001610">
    <property type="entry name" value="PAC"/>
</dbReference>
<evidence type="ECO:0000259" key="6">
    <source>
        <dbReference type="PROSITE" id="PS50883"/>
    </source>
</evidence>
<evidence type="ECO:0000259" key="4">
    <source>
        <dbReference type="PROSITE" id="PS50112"/>
    </source>
</evidence>
<dbReference type="Pfam" id="PF00989">
    <property type="entry name" value="PAS"/>
    <property type="match status" value="1"/>
</dbReference>
<gene>
    <name evidence="8" type="ORF">C7443_1109</name>
</gene>
<dbReference type="SUPFAM" id="SSF55781">
    <property type="entry name" value="GAF domain-like"/>
    <property type="match status" value="1"/>
</dbReference>
<dbReference type="InterPro" id="IPR001633">
    <property type="entry name" value="EAL_dom"/>
</dbReference>
<dbReference type="InterPro" id="IPR043128">
    <property type="entry name" value="Rev_trsase/Diguanyl_cyclase"/>
</dbReference>
<feature type="domain" description="PAS" evidence="4">
    <location>
        <begin position="269"/>
        <end position="313"/>
    </location>
</feature>
<dbReference type="FunFam" id="3.20.20.450:FF:000001">
    <property type="entry name" value="Cyclic di-GMP phosphodiesterase yahA"/>
    <property type="match status" value="1"/>
</dbReference>
<keyword evidence="3" id="KW-0812">Transmembrane</keyword>
<dbReference type="RefSeq" id="WP_110019522.1">
    <property type="nucleotide sequence ID" value="NZ_QGTJ01000010.1"/>
</dbReference>
<proteinExistence type="predicted"/>
<dbReference type="PANTHER" id="PTHR44757:SF2">
    <property type="entry name" value="BIOFILM ARCHITECTURE MAINTENANCE PROTEIN MBAA"/>
    <property type="match status" value="1"/>
</dbReference>
<evidence type="ECO:0000256" key="2">
    <source>
        <dbReference type="ARBA" id="ARBA00022636"/>
    </source>
</evidence>
<organism evidence="8 9">
    <name type="scientific">Plasticicumulans acidivorans</name>
    <dbReference type="NCBI Taxonomy" id="886464"/>
    <lineage>
        <taxon>Bacteria</taxon>
        <taxon>Pseudomonadati</taxon>
        <taxon>Pseudomonadota</taxon>
        <taxon>Gammaproteobacteria</taxon>
        <taxon>Candidatus Competibacteraceae</taxon>
        <taxon>Plasticicumulans</taxon>
    </lineage>
</organism>
<feature type="domain" description="PAC" evidence="5">
    <location>
        <begin position="342"/>
        <end position="394"/>
    </location>
</feature>
<dbReference type="PROSITE" id="PS50883">
    <property type="entry name" value="EAL"/>
    <property type="match status" value="1"/>
</dbReference>
<evidence type="ECO:0000256" key="1">
    <source>
        <dbReference type="ARBA" id="ARBA00012282"/>
    </source>
</evidence>
<dbReference type="Proteomes" id="UP000246569">
    <property type="component" value="Unassembled WGS sequence"/>
</dbReference>
<dbReference type="AlphaFoldDB" id="A0A317MS51"/>
<dbReference type="InterPro" id="IPR000700">
    <property type="entry name" value="PAS-assoc_C"/>
</dbReference>
<dbReference type="InterPro" id="IPR035965">
    <property type="entry name" value="PAS-like_dom_sf"/>
</dbReference>
<dbReference type="SUPFAM" id="SSF141868">
    <property type="entry name" value="EAL domain-like"/>
    <property type="match status" value="1"/>
</dbReference>
<keyword evidence="2" id="KW-0973">c-di-GMP</keyword>
<dbReference type="CDD" id="cd01949">
    <property type="entry name" value="GGDEF"/>
    <property type="match status" value="1"/>
</dbReference>
<keyword evidence="3" id="KW-1133">Transmembrane helix</keyword>
<dbReference type="InterPro" id="IPR003018">
    <property type="entry name" value="GAF"/>
</dbReference>
<evidence type="ECO:0000256" key="3">
    <source>
        <dbReference type="SAM" id="Phobius"/>
    </source>
</evidence>
<dbReference type="Gene3D" id="3.30.450.20">
    <property type="entry name" value="PAS domain"/>
    <property type="match status" value="1"/>
</dbReference>
<dbReference type="SUPFAM" id="SSF55785">
    <property type="entry name" value="PYP-like sensor domain (PAS domain)"/>
    <property type="match status" value="1"/>
</dbReference>
<dbReference type="CDD" id="cd01948">
    <property type="entry name" value="EAL"/>
    <property type="match status" value="1"/>
</dbReference>
<protein>
    <recommendedName>
        <fullName evidence="1">cyclic-guanylate-specific phosphodiesterase</fullName>
        <ecNumber evidence="1">3.1.4.52</ecNumber>
    </recommendedName>
</protein>
<dbReference type="Gene3D" id="3.20.20.450">
    <property type="entry name" value="EAL domain"/>
    <property type="match status" value="1"/>
</dbReference>
<dbReference type="InterPro" id="IPR052155">
    <property type="entry name" value="Biofilm_reg_signaling"/>
</dbReference>
<evidence type="ECO:0000259" key="5">
    <source>
        <dbReference type="PROSITE" id="PS50113"/>
    </source>
</evidence>
<comment type="caution">
    <text evidence="8">The sequence shown here is derived from an EMBL/GenBank/DDBJ whole genome shotgun (WGS) entry which is preliminary data.</text>
</comment>
<dbReference type="PANTHER" id="PTHR44757">
    <property type="entry name" value="DIGUANYLATE CYCLASE DGCP"/>
    <property type="match status" value="1"/>
</dbReference>
<dbReference type="InterPro" id="IPR013767">
    <property type="entry name" value="PAS_fold"/>
</dbReference>
<dbReference type="Pfam" id="PF13185">
    <property type="entry name" value="GAF_2"/>
    <property type="match status" value="1"/>
</dbReference>
<dbReference type="EMBL" id="QGTJ01000010">
    <property type="protein sequence ID" value="PWV59464.1"/>
    <property type="molecule type" value="Genomic_DNA"/>
</dbReference>
<dbReference type="Gene3D" id="3.30.450.40">
    <property type="match status" value="1"/>
</dbReference>
<dbReference type="SUPFAM" id="SSF55073">
    <property type="entry name" value="Nucleotide cyclase"/>
    <property type="match status" value="1"/>
</dbReference>
<dbReference type="PROSITE" id="PS50113">
    <property type="entry name" value="PAC"/>
    <property type="match status" value="1"/>
</dbReference>
<dbReference type="SMART" id="SM00052">
    <property type="entry name" value="EAL"/>
    <property type="match status" value="1"/>
</dbReference>
<dbReference type="InterPro" id="IPR000160">
    <property type="entry name" value="GGDEF_dom"/>
</dbReference>
<dbReference type="CDD" id="cd00130">
    <property type="entry name" value="PAS"/>
    <property type="match status" value="1"/>
</dbReference>
<dbReference type="NCBIfam" id="TIGR00229">
    <property type="entry name" value="sensory_box"/>
    <property type="match status" value="1"/>
</dbReference>
<dbReference type="SMART" id="SM00086">
    <property type="entry name" value="PAC"/>
    <property type="match status" value="1"/>
</dbReference>
<dbReference type="InterPro" id="IPR029787">
    <property type="entry name" value="Nucleotide_cyclase"/>
</dbReference>
<evidence type="ECO:0000313" key="9">
    <source>
        <dbReference type="Proteomes" id="UP000246569"/>
    </source>
</evidence>
<dbReference type="Pfam" id="PF00563">
    <property type="entry name" value="EAL"/>
    <property type="match status" value="1"/>
</dbReference>
<keyword evidence="3" id="KW-0472">Membrane</keyword>
<dbReference type="InterPro" id="IPR029016">
    <property type="entry name" value="GAF-like_dom_sf"/>
</dbReference>
<dbReference type="PROSITE" id="PS50887">
    <property type="entry name" value="GGDEF"/>
    <property type="match status" value="1"/>
</dbReference>
<dbReference type="SMART" id="SM00267">
    <property type="entry name" value="GGDEF"/>
    <property type="match status" value="1"/>
</dbReference>
<evidence type="ECO:0000313" key="8">
    <source>
        <dbReference type="EMBL" id="PWV59464.1"/>
    </source>
</evidence>
<dbReference type="GO" id="GO:0071111">
    <property type="term" value="F:cyclic-guanylate-specific phosphodiesterase activity"/>
    <property type="evidence" value="ECO:0007669"/>
    <property type="project" value="UniProtKB-EC"/>
</dbReference>
<dbReference type="SMART" id="SM00091">
    <property type="entry name" value="PAS"/>
    <property type="match status" value="1"/>
</dbReference>
<dbReference type="PROSITE" id="PS50112">
    <property type="entry name" value="PAS"/>
    <property type="match status" value="1"/>
</dbReference>
<dbReference type="Pfam" id="PF00990">
    <property type="entry name" value="GGDEF"/>
    <property type="match status" value="1"/>
</dbReference>
<dbReference type="EC" id="3.1.4.52" evidence="1"/>
<dbReference type="Gene3D" id="3.30.70.270">
    <property type="match status" value="1"/>
</dbReference>
<accession>A0A317MS51</accession>
<feature type="transmembrane region" description="Helical" evidence="3">
    <location>
        <begin position="28"/>
        <end position="51"/>
    </location>
</feature>
<keyword evidence="9" id="KW-1185">Reference proteome</keyword>
<dbReference type="InterPro" id="IPR035919">
    <property type="entry name" value="EAL_sf"/>
</dbReference>
<dbReference type="NCBIfam" id="TIGR00254">
    <property type="entry name" value="GGDEF"/>
    <property type="match status" value="1"/>
</dbReference>
<evidence type="ECO:0000259" key="7">
    <source>
        <dbReference type="PROSITE" id="PS50887"/>
    </source>
</evidence>